<proteinExistence type="predicted"/>
<sequence>MQVLSGTIRRAVGDHVYQAPLDGRTIGCFAIVEAADAAGDAPHSPHSPFGHRIPRTGPRLADVSRSAGYCAPVVP</sequence>
<accession>A0A399W6Q3</accession>
<name>A0A399W6Q3_RALSL</name>
<reference evidence="1" key="1">
    <citation type="submission" date="2018-01" db="EMBL/GenBank/DDBJ databases">
        <title>Complete Genome Sequence of three strains from Ralstonia solanacearum ecotype Moko sequevar IIA-53 from Brazil.</title>
        <authorList>
            <person name="Silva J.R."/>
            <person name="Albuquerque G.M.R."/>
            <person name="Pais A.K.L."/>
            <person name="Silva A.M.F."/>
            <person name="Boiteux M.E.N.F."/>
            <person name="Souza E.B."/>
            <person name="Mariano R.L.R."/>
        </authorList>
    </citation>
    <scope>NUCLEOTIDE SEQUENCE [LARGE SCALE GENOMIC DNA]</scope>
    <source>
        <strain evidence="1">SFC</strain>
        <plasmid evidence="1">unnamed</plasmid>
    </source>
</reference>
<dbReference type="EMBL" id="CP026093">
    <property type="protein sequence ID" value="AYB58776.1"/>
    <property type="molecule type" value="Genomic_DNA"/>
</dbReference>
<geneLocation type="plasmid" evidence="1">
    <name>unnamed</name>
</geneLocation>
<gene>
    <name evidence="1" type="ORF">C2L97_22990</name>
</gene>
<evidence type="ECO:0000313" key="1">
    <source>
        <dbReference type="EMBL" id="AYB58776.1"/>
    </source>
</evidence>
<keyword evidence="1" id="KW-0614">Plasmid</keyword>
<dbReference type="AlphaFoldDB" id="A0A399W6Q3"/>
<protein>
    <submittedName>
        <fullName evidence="1">Uncharacterized protein</fullName>
    </submittedName>
</protein>
<organism evidence="1">
    <name type="scientific">Ralstonia solanacearum</name>
    <name type="common">Pseudomonas solanacearum</name>
    <dbReference type="NCBI Taxonomy" id="305"/>
    <lineage>
        <taxon>Bacteria</taxon>
        <taxon>Pseudomonadati</taxon>
        <taxon>Pseudomonadota</taxon>
        <taxon>Betaproteobacteria</taxon>
        <taxon>Burkholderiales</taxon>
        <taxon>Burkholderiaceae</taxon>
        <taxon>Ralstonia</taxon>
        <taxon>Ralstonia solanacearum species complex</taxon>
    </lineage>
</organism>